<dbReference type="AlphaFoldDB" id="A0A818JDW7"/>
<feature type="region of interest" description="Disordered" evidence="1">
    <location>
        <begin position="515"/>
        <end position="542"/>
    </location>
</feature>
<evidence type="ECO:0000313" key="8">
    <source>
        <dbReference type="EMBL" id="CAF4317261.1"/>
    </source>
</evidence>
<feature type="compositionally biased region" description="Basic and acidic residues" evidence="1">
    <location>
        <begin position="449"/>
        <end position="462"/>
    </location>
</feature>
<evidence type="ECO:0000313" key="9">
    <source>
        <dbReference type="EMBL" id="CAF4739892.1"/>
    </source>
</evidence>
<dbReference type="EMBL" id="CAJOBP010000540">
    <property type="protein sequence ID" value="CAF4191676.1"/>
    <property type="molecule type" value="Genomic_DNA"/>
</dbReference>
<accession>A0A818JDW7</accession>
<dbReference type="EMBL" id="CAJNYU010002346">
    <property type="protein sequence ID" value="CAF3537694.1"/>
    <property type="molecule type" value="Genomic_DNA"/>
</dbReference>
<evidence type="ECO:0000256" key="1">
    <source>
        <dbReference type="SAM" id="MobiDB-lite"/>
    </source>
</evidence>
<protein>
    <recommendedName>
        <fullName evidence="2">OTU domain-containing protein</fullName>
    </recommendedName>
</protein>
<evidence type="ECO:0000313" key="4">
    <source>
        <dbReference type="EMBL" id="CAF3443231.1"/>
    </source>
</evidence>
<feature type="region of interest" description="Disordered" evidence="1">
    <location>
        <begin position="408"/>
        <end position="476"/>
    </location>
</feature>
<dbReference type="PROSITE" id="PS50802">
    <property type="entry name" value="OTU"/>
    <property type="match status" value="1"/>
</dbReference>
<feature type="compositionally biased region" description="Polar residues" evidence="1">
    <location>
        <begin position="515"/>
        <end position="531"/>
    </location>
</feature>
<dbReference type="Proteomes" id="UP000663838">
    <property type="component" value="Unassembled WGS sequence"/>
</dbReference>
<dbReference type="CDD" id="cd22750">
    <property type="entry name" value="OTU_C64"/>
    <property type="match status" value="1"/>
</dbReference>
<dbReference type="Proteomes" id="UP000663848">
    <property type="component" value="Unassembled WGS sequence"/>
</dbReference>
<dbReference type="EMBL" id="CAJNXB010004153">
    <property type="protein sequence ID" value="CAF3360406.1"/>
    <property type="molecule type" value="Genomic_DNA"/>
</dbReference>
<dbReference type="EMBL" id="CAJNYV010001875">
    <property type="protein sequence ID" value="CAF3443231.1"/>
    <property type="molecule type" value="Genomic_DNA"/>
</dbReference>
<keyword evidence="12" id="KW-1185">Reference proteome</keyword>
<dbReference type="Proteomes" id="UP000663825">
    <property type="component" value="Unassembled WGS sequence"/>
</dbReference>
<evidence type="ECO:0000313" key="7">
    <source>
        <dbReference type="EMBL" id="CAF4191676.1"/>
    </source>
</evidence>
<dbReference type="Proteomes" id="UP000663873">
    <property type="component" value="Unassembled WGS sequence"/>
</dbReference>
<dbReference type="Proteomes" id="UP000663865">
    <property type="component" value="Unassembled WGS sequence"/>
</dbReference>
<dbReference type="OrthoDB" id="10064699at2759"/>
<feature type="compositionally biased region" description="Polar residues" evidence="1">
    <location>
        <begin position="410"/>
        <end position="448"/>
    </location>
</feature>
<comment type="caution">
    <text evidence="5">The sequence shown here is derived from an EMBL/GenBank/DDBJ whole genome shotgun (WGS) entry which is preliminary data.</text>
</comment>
<dbReference type="Proteomes" id="UP000663862">
    <property type="component" value="Unassembled WGS sequence"/>
</dbReference>
<proteinExistence type="predicted"/>
<dbReference type="InterPro" id="IPR003323">
    <property type="entry name" value="OTU_dom"/>
</dbReference>
<evidence type="ECO:0000313" key="6">
    <source>
        <dbReference type="EMBL" id="CAF3544126.1"/>
    </source>
</evidence>
<evidence type="ECO:0000313" key="11">
    <source>
        <dbReference type="Proteomes" id="UP000663869"/>
    </source>
</evidence>
<dbReference type="EMBL" id="CAJOBR010004951">
    <property type="protein sequence ID" value="CAF4801608.1"/>
    <property type="molecule type" value="Genomic_DNA"/>
</dbReference>
<evidence type="ECO:0000313" key="3">
    <source>
        <dbReference type="EMBL" id="CAF3360406.1"/>
    </source>
</evidence>
<sequence>MTESTSLSGTLTRTSKQLDTVHHHYFNSFQNYCCGPKARSTSSSSNKDHLPIPERFKVQSSEILNSINQNLIERLSETAQFTSVLPRGFFDRDDLTESQRYLIDRLMFKMMHETQVINWMSSLKKLYPVRTSGNGNCLLHAVLIAMVGVHDFDLYLRDRLRQFMDKNKAVLKGSWRTERIRTDKMYGIQSEDSKLDIEWEELCDLVRYENSDDGQIASSFQFLEAVHIFSICNMLRRPIIVLSEDVVRNKHGEAIAYNDLFGVYLPTLSKAADCVLVPIVLAYDQSHFCPLQANDLDSGTTQDNFLPLYQSSEHARNQKLLPIRFLGREDNLEQNNKLLQSYLRIKKLAYYPDLKAQPIKIICAELGIKSLRERDNFFFLYYEYVLDFIETEKKKKQNGEDIQRQELEHYSSNQPSYNNGQGTLSEQDSVSPPAYSSVSTRFNDNRNQVSHERRASYDKAVSRGETYTPSNNHYSEAQNLQKPQTHVYIKYDNHQQSNGKSTVLASEWDSTNNDLMSNGKTAINNNNSPRGNESKLKQGSEQHLGLTRIPVSYVKTDFSKPHFIDFEPHLNQLHTCYGCHHYFSSLSSASLCTECENDRKYRNSRYVKSDSSSTNLIDFDQKTDRIRPCIICKMNFDDISSTGLCSNCCDYNRNRPLPRQVVLLRPSPLGVYPTSYSSSDFISPISSSSKMKGQIKILCSKCNYLNVLHGTAYGASRCSICQNVLNVPHY</sequence>
<dbReference type="EMBL" id="CAJNYT010003265">
    <property type="protein sequence ID" value="CAF3544126.1"/>
    <property type="molecule type" value="Genomic_DNA"/>
</dbReference>
<dbReference type="EMBL" id="CAJOBQ010000284">
    <property type="protein sequence ID" value="CAF4317261.1"/>
    <property type="molecule type" value="Genomic_DNA"/>
</dbReference>
<evidence type="ECO:0000313" key="10">
    <source>
        <dbReference type="EMBL" id="CAF4801608.1"/>
    </source>
</evidence>
<dbReference type="EMBL" id="CAJOBS010001539">
    <property type="protein sequence ID" value="CAF4739892.1"/>
    <property type="molecule type" value="Genomic_DNA"/>
</dbReference>
<organism evidence="5 11">
    <name type="scientific">Rotaria socialis</name>
    <dbReference type="NCBI Taxonomy" id="392032"/>
    <lineage>
        <taxon>Eukaryota</taxon>
        <taxon>Metazoa</taxon>
        <taxon>Spiralia</taxon>
        <taxon>Gnathifera</taxon>
        <taxon>Rotifera</taxon>
        <taxon>Eurotatoria</taxon>
        <taxon>Bdelloidea</taxon>
        <taxon>Philodinida</taxon>
        <taxon>Philodinidae</taxon>
        <taxon>Rotaria</taxon>
    </lineage>
</organism>
<gene>
    <name evidence="5" type="ORF">FME351_LOCUS18809</name>
    <name evidence="6" type="ORF">GRG538_LOCUS19907</name>
    <name evidence="4" type="ORF">KIK155_LOCUS11821</name>
    <name evidence="10" type="ORF">QYT958_LOCUS23909</name>
    <name evidence="3" type="ORF">TIS948_LOCUS24118</name>
    <name evidence="9" type="ORF">TOA249_LOCUS19587</name>
    <name evidence="8" type="ORF">TSG867_LOCUS7312</name>
    <name evidence="7" type="ORF">UJA718_LOCUS5972</name>
</gene>
<evidence type="ECO:0000259" key="2">
    <source>
        <dbReference type="PROSITE" id="PS50802"/>
    </source>
</evidence>
<feature type="domain" description="OTU" evidence="2">
    <location>
        <begin position="126"/>
        <end position="294"/>
    </location>
</feature>
<dbReference type="Proteomes" id="UP000663872">
    <property type="component" value="Unassembled WGS sequence"/>
</dbReference>
<name>A0A818JDW7_9BILA</name>
<evidence type="ECO:0000313" key="12">
    <source>
        <dbReference type="Proteomes" id="UP000663873"/>
    </source>
</evidence>
<feature type="compositionally biased region" description="Polar residues" evidence="1">
    <location>
        <begin position="465"/>
        <end position="476"/>
    </location>
</feature>
<evidence type="ECO:0000313" key="5">
    <source>
        <dbReference type="EMBL" id="CAF3537694.1"/>
    </source>
</evidence>
<reference evidence="5" key="1">
    <citation type="submission" date="2021-02" db="EMBL/GenBank/DDBJ databases">
        <authorList>
            <person name="Nowell W R."/>
        </authorList>
    </citation>
    <scope>NUCLEOTIDE SEQUENCE</scope>
</reference>
<dbReference type="Proteomes" id="UP000663869">
    <property type="component" value="Unassembled WGS sequence"/>
</dbReference>
<dbReference type="Pfam" id="PF02338">
    <property type="entry name" value="OTU"/>
    <property type="match status" value="1"/>
</dbReference>